<feature type="transmembrane region" description="Helical" evidence="1">
    <location>
        <begin position="97"/>
        <end position="122"/>
    </location>
</feature>
<feature type="transmembrane region" description="Helical" evidence="1">
    <location>
        <begin position="74"/>
        <end position="91"/>
    </location>
</feature>
<dbReference type="AlphaFoldDB" id="A0A7D5Y6G9"/>
<protein>
    <recommendedName>
        <fullName evidence="3">MFS transporter</fullName>
    </recommendedName>
</protein>
<dbReference type="GO" id="GO:0022857">
    <property type="term" value="F:transmembrane transporter activity"/>
    <property type="evidence" value="ECO:0007669"/>
    <property type="project" value="InterPro"/>
</dbReference>
<proteinExistence type="predicted"/>
<feature type="transmembrane region" description="Helical" evidence="1">
    <location>
        <begin position="201"/>
        <end position="220"/>
    </location>
</feature>
<gene>
    <name evidence="2" type="ORF">HZU44_16490</name>
</gene>
<reference evidence="2" key="1">
    <citation type="submission" date="2020-08" db="EMBL/GenBank/DDBJ databases">
        <title>A bifunctional nitrone conjugated secondary metabolite targeting the ribosome.</title>
        <authorList>
            <person name="Limbrick E.M."/>
            <person name="Graf M."/>
            <person name="Derewacz D.K."/>
            <person name="Nguyen F."/>
            <person name="Spraggins J.M."/>
            <person name="Wieland M."/>
            <person name="Ynigez-Gutierrez A.E."/>
            <person name="Reisman B.J."/>
            <person name="Zinshteyn B."/>
            <person name="McCulloch K."/>
            <person name="Iverson T.M."/>
            <person name="Green R."/>
            <person name="Wilson D.N."/>
            <person name="Bachmann B.O."/>
        </authorList>
    </citation>
    <scope>NUCLEOTIDE SEQUENCE</scope>
    <source>
        <strain evidence="2">Africana</strain>
    </source>
</reference>
<keyword evidence="1" id="KW-0812">Transmembrane</keyword>
<dbReference type="EMBL" id="CP058905">
    <property type="protein sequence ID" value="QLJ96541.1"/>
    <property type="molecule type" value="Genomic_DNA"/>
</dbReference>
<evidence type="ECO:0000256" key="1">
    <source>
        <dbReference type="SAM" id="Phobius"/>
    </source>
</evidence>
<feature type="transmembrane region" description="Helical" evidence="1">
    <location>
        <begin position="330"/>
        <end position="355"/>
    </location>
</feature>
<sequence>MNRRAGRLVLLGVVALHMIADSALSPFYPQLFRELFGVTDLTATGTYVWACRAAAVVSLPLWGLAARRWPAHRLAVAGLVAAAVLDLTLAVTPTFAMFTVVSVALVAATMSLALAYPALVALGDSDDRLPQVRAFAVVTHVATVAATLLGAGIMALPEPRVGLAAFAVFDVILAFACHRVLGRKTVVTAAPVEAPAAEPTVARRAVWAGVALVAAIVFVVEVGRNVVRPFFTAYVDAAGAGPMLAAVLFLLPSLAALAVLPAAEVARRRLGRALLPAACAVAAVGLLMQAVSVHPAAVAAGRLVFGVGLGFGQIALDLRIFAATGVRGPAFAAVETVSTVALLASPIVATAAVAVALPGPLFVGAAVFAVLAVLVAVRRRRAVVVAGPVTRPVAAPVAAPVTAPVVAPVVLEESSAPEPVR</sequence>
<name>A0A7D5Y6G9_9ACTN</name>
<evidence type="ECO:0008006" key="3">
    <source>
        <dbReference type="Google" id="ProtNLM"/>
    </source>
</evidence>
<evidence type="ECO:0000313" key="2">
    <source>
        <dbReference type="EMBL" id="QLJ96541.1"/>
    </source>
</evidence>
<feature type="transmembrane region" description="Helical" evidence="1">
    <location>
        <begin position="361"/>
        <end position="377"/>
    </location>
</feature>
<keyword evidence="1" id="KW-0472">Membrane</keyword>
<keyword evidence="1" id="KW-1133">Transmembrane helix</keyword>
<dbReference type="SUPFAM" id="SSF103473">
    <property type="entry name" value="MFS general substrate transporter"/>
    <property type="match status" value="1"/>
</dbReference>
<accession>A0A7D5Y6G9</accession>
<feature type="transmembrane region" description="Helical" evidence="1">
    <location>
        <begin position="134"/>
        <end position="155"/>
    </location>
</feature>
<feature type="transmembrane region" description="Helical" evidence="1">
    <location>
        <begin position="161"/>
        <end position="181"/>
    </location>
</feature>
<dbReference type="Pfam" id="PF07690">
    <property type="entry name" value="MFS_1"/>
    <property type="match status" value="1"/>
</dbReference>
<feature type="transmembrane region" description="Helical" evidence="1">
    <location>
        <begin position="297"/>
        <end position="318"/>
    </location>
</feature>
<feature type="transmembrane region" description="Helical" evidence="1">
    <location>
        <begin position="240"/>
        <end position="261"/>
    </location>
</feature>
<organism evidence="2">
    <name type="scientific">Micromonospora carbonacea</name>
    <dbReference type="NCBI Taxonomy" id="47853"/>
    <lineage>
        <taxon>Bacteria</taxon>
        <taxon>Bacillati</taxon>
        <taxon>Actinomycetota</taxon>
        <taxon>Actinomycetes</taxon>
        <taxon>Micromonosporales</taxon>
        <taxon>Micromonosporaceae</taxon>
        <taxon>Micromonospora</taxon>
    </lineage>
</organism>
<dbReference type="Gene3D" id="1.20.1250.20">
    <property type="entry name" value="MFS general substrate transporter like domains"/>
    <property type="match status" value="2"/>
</dbReference>
<dbReference type="InterPro" id="IPR011701">
    <property type="entry name" value="MFS"/>
</dbReference>
<feature type="transmembrane region" description="Helical" evidence="1">
    <location>
        <begin position="46"/>
        <end position="65"/>
    </location>
</feature>
<feature type="transmembrane region" description="Helical" evidence="1">
    <location>
        <begin position="273"/>
        <end position="291"/>
    </location>
</feature>
<dbReference type="InterPro" id="IPR036259">
    <property type="entry name" value="MFS_trans_sf"/>
</dbReference>